<keyword evidence="2" id="KW-0812">Transmembrane</keyword>
<dbReference type="Gene3D" id="6.10.250.1300">
    <property type="match status" value="1"/>
</dbReference>
<accession>A0A1E3RXM1</accession>
<dbReference type="Proteomes" id="UP000094243">
    <property type="component" value="Unassembled WGS sequence"/>
</dbReference>
<dbReference type="AlphaFoldDB" id="A0A1E3RXM1"/>
<keyword evidence="5" id="KW-1185">Reference proteome</keyword>
<proteinExistence type="predicted"/>
<keyword evidence="2" id="KW-1133">Transmembrane helix</keyword>
<feature type="compositionally biased region" description="Low complexity" evidence="1">
    <location>
        <begin position="297"/>
        <end position="306"/>
    </location>
</feature>
<feature type="compositionally biased region" description="Pro residues" evidence="1">
    <location>
        <begin position="258"/>
        <end position="296"/>
    </location>
</feature>
<keyword evidence="2" id="KW-0472">Membrane</keyword>
<evidence type="ECO:0000256" key="1">
    <source>
        <dbReference type="SAM" id="MobiDB-lite"/>
    </source>
</evidence>
<feature type="compositionally biased region" description="Low complexity" evidence="1">
    <location>
        <begin position="219"/>
        <end position="257"/>
    </location>
</feature>
<organism evidence="4 5">
    <name type="scientific">Mycolicibacterium holsaticum</name>
    <dbReference type="NCBI Taxonomy" id="152142"/>
    <lineage>
        <taxon>Bacteria</taxon>
        <taxon>Bacillati</taxon>
        <taxon>Actinomycetota</taxon>
        <taxon>Actinomycetes</taxon>
        <taxon>Mycobacteriales</taxon>
        <taxon>Mycobacteriaceae</taxon>
        <taxon>Mycolicibacterium</taxon>
    </lineage>
</organism>
<gene>
    <name evidence="4" type="ORF">BHQ17_08590</name>
</gene>
<feature type="compositionally biased region" description="Low complexity" evidence="1">
    <location>
        <begin position="317"/>
        <end position="332"/>
    </location>
</feature>
<feature type="compositionally biased region" description="Pro residues" evidence="1">
    <location>
        <begin position="307"/>
        <end position="316"/>
    </location>
</feature>
<feature type="compositionally biased region" description="Low complexity" evidence="1">
    <location>
        <begin position="342"/>
        <end position="390"/>
    </location>
</feature>
<dbReference type="EMBL" id="MIGZ01000036">
    <property type="protein sequence ID" value="ODQ94600.1"/>
    <property type="molecule type" value="Genomic_DNA"/>
</dbReference>
<feature type="domain" description="Anti-sigma-D factor RsdA sigma factor binding region" evidence="3">
    <location>
        <begin position="15"/>
        <end position="60"/>
    </location>
</feature>
<evidence type="ECO:0000259" key="3">
    <source>
        <dbReference type="Pfam" id="PF16751"/>
    </source>
</evidence>
<evidence type="ECO:0000313" key="4">
    <source>
        <dbReference type="EMBL" id="ODQ94600.1"/>
    </source>
</evidence>
<dbReference type="OrthoDB" id="4762520at2"/>
<name>A0A1E3RXM1_9MYCO</name>
<comment type="caution">
    <text evidence="4">The sequence shown here is derived from an EMBL/GenBank/DDBJ whole genome shotgun (WGS) entry which is preliminary data.</text>
</comment>
<dbReference type="Pfam" id="PF16751">
    <property type="entry name" value="RsdA_SigD_bd"/>
    <property type="match status" value="1"/>
</dbReference>
<feature type="region of interest" description="Disordered" evidence="1">
    <location>
        <begin position="219"/>
        <end position="417"/>
    </location>
</feature>
<dbReference type="RefSeq" id="WP_069404783.1">
    <property type="nucleotide sequence ID" value="NZ_MIGZ01000036.1"/>
</dbReference>
<reference evidence="5" key="1">
    <citation type="submission" date="2016-09" db="EMBL/GenBank/DDBJ databases">
        <authorList>
            <person name="Greninger A.L."/>
            <person name="Jerome K.R."/>
            <person name="Mcnair B."/>
            <person name="Wallis C."/>
            <person name="Fang F."/>
        </authorList>
    </citation>
    <scope>NUCLEOTIDE SEQUENCE [LARGE SCALE GENOMIC DNA]</scope>
    <source>
        <strain evidence="5">M7</strain>
    </source>
</reference>
<sequence length="417" mass="43226">MPDFGRWNANGGDPSLNEINRTDRFLDALAFEQPVYATDPGEAELAQLLAGWRDDVRDAPLTATVTPRDAVLALDRATVSRRRTRSLAVVGSVAAAVLCLGGFGAVVAGAGPGDALYGLRTMLFGEQHATRDDPVMLASQQLAEVQQLIDQGQWQAAQDKLETLTTTVATVGDVQRKQEFVSEWQELTVKVQSQDASATIPPDVPPPVFPQVPVSVLDTTTTTVPTSPSDTTTLPSSDITSPSPSDVTSLPSSTTLPSPTPSPSPSPSPSPTPSPSPSPTNSPAPSPTSSPAPRPTPTSSSAAQAPAPSPSSPQPTPSAAQPSPTPTEAPQAIDEESATQLPATTEPVTTAPVTTQPQTTQQAPATTQPQTTQPQTQPQTTQQASTQAPTKQSPTRQAPKSVVTTTVVVPEPGEESG</sequence>
<dbReference type="InterPro" id="IPR031928">
    <property type="entry name" value="RsdA_SigD-bd"/>
</dbReference>
<protein>
    <recommendedName>
        <fullName evidence="3">Anti-sigma-D factor RsdA sigma factor binding region domain-containing protein</fullName>
    </recommendedName>
</protein>
<evidence type="ECO:0000313" key="5">
    <source>
        <dbReference type="Proteomes" id="UP000094243"/>
    </source>
</evidence>
<feature type="transmembrane region" description="Helical" evidence="2">
    <location>
        <begin position="86"/>
        <end position="110"/>
    </location>
</feature>
<evidence type="ECO:0000256" key="2">
    <source>
        <dbReference type="SAM" id="Phobius"/>
    </source>
</evidence>